<dbReference type="PANTHER" id="PTHR19432:SF35">
    <property type="entry name" value="SOLUTE CARRIER FAMILY 45 MEMBER 3 ISOFORM X1"/>
    <property type="match status" value="1"/>
</dbReference>
<comment type="subcellular location">
    <subcellularLocation>
        <location evidence="1">Membrane</location>
        <topology evidence="1">Multi-pass membrane protein</topology>
    </subcellularLocation>
</comment>
<feature type="transmembrane region" description="Helical" evidence="6">
    <location>
        <begin position="187"/>
        <end position="204"/>
    </location>
</feature>
<evidence type="ECO:0000313" key="7">
    <source>
        <dbReference type="EMBL" id="CAF9932043.1"/>
    </source>
</evidence>
<evidence type="ECO:0000313" key="8">
    <source>
        <dbReference type="Proteomes" id="UP000664534"/>
    </source>
</evidence>
<evidence type="ECO:0000256" key="1">
    <source>
        <dbReference type="ARBA" id="ARBA00004141"/>
    </source>
</evidence>
<dbReference type="PANTHER" id="PTHR19432">
    <property type="entry name" value="SUGAR TRANSPORTER"/>
    <property type="match status" value="1"/>
</dbReference>
<proteinExistence type="predicted"/>
<evidence type="ECO:0000256" key="4">
    <source>
        <dbReference type="ARBA" id="ARBA00022989"/>
    </source>
</evidence>
<gene>
    <name evidence="7" type="ORF">IMSHALPRED_008774</name>
</gene>
<sequence length="208" mass="21851">MSADITAVSKKNSIAEDAIRYGTFASFLFSIVAFATNLLLPLLLEVSNKPGLTAKKLPARFGISQAWTCAHIFFALAMFATIMVTTQAAASLLVASVGLSWALTHWAPFAIIGNELGNELAARQSFSTSTNGFAEDEVSNVNVEVQAGAIMGLHNVAISAPQIIAALACSAIFWLAKSLGSQDGTGWVLRAGGFAALCAAYLTSRFND</sequence>
<keyword evidence="2" id="KW-0813">Transport</keyword>
<keyword evidence="8" id="KW-1185">Reference proteome</keyword>
<name>A0A8H3FW56_9LECA</name>
<accession>A0A8H3FW56</accession>
<keyword evidence="4 6" id="KW-1133">Transmembrane helix</keyword>
<evidence type="ECO:0000256" key="6">
    <source>
        <dbReference type="SAM" id="Phobius"/>
    </source>
</evidence>
<feature type="transmembrane region" description="Helical" evidence="6">
    <location>
        <begin position="92"/>
        <end position="112"/>
    </location>
</feature>
<dbReference type="GO" id="GO:0005886">
    <property type="term" value="C:plasma membrane"/>
    <property type="evidence" value="ECO:0007669"/>
    <property type="project" value="TreeGrafter"/>
</dbReference>
<feature type="transmembrane region" description="Helical" evidence="6">
    <location>
        <begin position="156"/>
        <end position="175"/>
    </location>
</feature>
<evidence type="ECO:0000256" key="5">
    <source>
        <dbReference type="ARBA" id="ARBA00023136"/>
    </source>
</evidence>
<feature type="transmembrane region" description="Helical" evidence="6">
    <location>
        <begin position="21"/>
        <end position="44"/>
    </location>
</feature>
<reference evidence="7" key="1">
    <citation type="submission" date="2021-03" db="EMBL/GenBank/DDBJ databases">
        <authorList>
            <person name="Tagirdzhanova G."/>
        </authorList>
    </citation>
    <scope>NUCLEOTIDE SEQUENCE</scope>
</reference>
<protein>
    <submittedName>
        <fullName evidence="7">Uncharacterized protein</fullName>
    </submittedName>
</protein>
<organism evidence="7 8">
    <name type="scientific">Imshaugia aleurites</name>
    <dbReference type="NCBI Taxonomy" id="172621"/>
    <lineage>
        <taxon>Eukaryota</taxon>
        <taxon>Fungi</taxon>
        <taxon>Dikarya</taxon>
        <taxon>Ascomycota</taxon>
        <taxon>Pezizomycotina</taxon>
        <taxon>Lecanoromycetes</taxon>
        <taxon>OSLEUM clade</taxon>
        <taxon>Lecanoromycetidae</taxon>
        <taxon>Lecanorales</taxon>
        <taxon>Lecanorineae</taxon>
        <taxon>Parmeliaceae</taxon>
        <taxon>Imshaugia</taxon>
    </lineage>
</organism>
<evidence type="ECO:0000256" key="3">
    <source>
        <dbReference type="ARBA" id="ARBA00022692"/>
    </source>
</evidence>
<comment type="caution">
    <text evidence="7">The sequence shown here is derived from an EMBL/GenBank/DDBJ whole genome shotgun (WGS) entry which is preliminary data.</text>
</comment>
<feature type="transmembrane region" description="Helical" evidence="6">
    <location>
        <begin position="64"/>
        <end position="85"/>
    </location>
</feature>
<keyword evidence="3 6" id="KW-0812">Transmembrane</keyword>
<keyword evidence="5 6" id="KW-0472">Membrane</keyword>
<dbReference type="OrthoDB" id="28755at2759"/>
<evidence type="ECO:0000256" key="2">
    <source>
        <dbReference type="ARBA" id="ARBA00022448"/>
    </source>
</evidence>
<dbReference type="EMBL" id="CAJPDT010000064">
    <property type="protein sequence ID" value="CAF9932043.1"/>
    <property type="molecule type" value="Genomic_DNA"/>
</dbReference>
<dbReference type="AlphaFoldDB" id="A0A8H3FW56"/>
<dbReference type="GO" id="GO:0008506">
    <property type="term" value="F:sucrose:proton symporter activity"/>
    <property type="evidence" value="ECO:0007669"/>
    <property type="project" value="TreeGrafter"/>
</dbReference>
<dbReference type="Proteomes" id="UP000664534">
    <property type="component" value="Unassembled WGS sequence"/>
</dbReference>